<gene>
    <name evidence="5" type="ORF">P154DRAFT_615412</name>
</gene>
<feature type="domain" description="Epoxide hydrolase N-terminal" evidence="4">
    <location>
        <begin position="10"/>
        <end position="118"/>
    </location>
</feature>
<dbReference type="InterPro" id="IPR029058">
    <property type="entry name" value="AB_hydrolase_fold"/>
</dbReference>
<feature type="active site" description="Proton donor" evidence="3">
    <location>
        <position position="305"/>
    </location>
</feature>
<dbReference type="EMBL" id="ML977559">
    <property type="protein sequence ID" value="KAF2006711.1"/>
    <property type="molecule type" value="Genomic_DNA"/>
</dbReference>
<feature type="active site" description="Nucleophile" evidence="3">
    <location>
        <position position="186"/>
    </location>
</feature>
<name>A0A6A5X1D9_9PLEO</name>
<dbReference type="OrthoDB" id="7130006at2759"/>
<accession>A0A6A5X1D9</accession>
<dbReference type="PANTHER" id="PTHR21661">
    <property type="entry name" value="EPOXIDE HYDROLASE 1-RELATED"/>
    <property type="match status" value="1"/>
</dbReference>
<dbReference type="SUPFAM" id="SSF53474">
    <property type="entry name" value="alpha/beta-Hydrolases"/>
    <property type="match status" value="1"/>
</dbReference>
<evidence type="ECO:0000313" key="6">
    <source>
        <dbReference type="Proteomes" id="UP000799779"/>
    </source>
</evidence>
<dbReference type="GO" id="GO:0097176">
    <property type="term" value="P:epoxide metabolic process"/>
    <property type="evidence" value="ECO:0007669"/>
    <property type="project" value="TreeGrafter"/>
</dbReference>
<organism evidence="5 6">
    <name type="scientific">Amniculicola lignicola CBS 123094</name>
    <dbReference type="NCBI Taxonomy" id="1392246"/>
    <lineage>
        <taxon>Eukaryota</taxon>
        <taxon>Fungi</taxon>
        <taxon>Dikarya</taxon>
        <taxon>Ascomycota</taxon>
        <taxon>Pezizomycotina</taxon>
        <taxon>Dothideomycetes</taxon>
        <taxon>Pleosporomycetidae</taxon>
        <taxon>Pleosporales</taxon>
        <taxon>Amniculicolaceae</taxon>
        <taxon>Amniculicola</taxon>
    </lineage>
</organism>
<dbReference type="AlphaFoldDB" id="A0A6A5X1D9"/>
<comment type="similarity">
    <text evidence="1">Belongs to the peptidase S33 family.</text>
</comment>
<reference evidence="5" key="1">
    <citation type="journal article" date="2020" name="Stud. Mycol.">
        <title>101 Dothideomycetes genomes: a test case for predicting lifestyles and emergence of pathogens.</title>
        <authorList>
            <person name="Haridas S."/>
            <person name="Albert R."/>
            <person name="Binder M."/>
            <person name="Bloem J."/>
            <person name="Labutti K."/>
            <person name="Salamov A."/>
            <person name="Andreopoulos B."/>
            <person name="Baker S."/>
            <person name="Barry K."/>
            <person name="Bills G."/>
            <person name="Bluhm B."/>
            <person name="Cannon C."/>
            <person name="Castanera R."/>
            <person name="Culley D."/>
            <person name="Daum C."/>
            <person name="Ezra D."/>
            <person name="Gonzalez J."/>
            <person name="Henrissat B."/>
            <person name="Kuo A."/>
            <person name="Liang C."/>
            <person name="Lipzen A."/>
            <person name="Lutzoni F."/>
            <person name="Magnuson J."/>
            <person name="Mondo S."/>
            <person name="Nolan M."/>
            <person name="Ohm R."/>
            <person name="Pangilinan J."/>
            <person name="Park H.-J."/>
            <person name="Ramirez L."/>
            <person name="Alfaro M."/>
            <person name="Sun H."/>
            <person name="Tritt A."/>
            <person name="Yoshinaga Y."/>
            <person name="Zwiers L.-H."/>
            <person name="Turgeon B."/>
            <person name="Goodwin S."/>
            <person name="Spatafora J."/>
            <person name="Crous P."/>
            <person name="Grigoriev I."/>
        </authorList>
    </citation>
    <scope>NUCLEOTIDE SEQUENCE</scope>
    <source>
        <strain evidence="5">CBS 123094</strain>
    </source>
</reference>
<dbReference type="InterPro" id="IPR016292">
    <property type="entry name" value="Epoxide_hydrolase"/>
</dbReference>
<evidence type="ECO:0000256" key="2">
    <source>
        <dbReference type="ARBA" id="ARBA00022801"/>
    </source>
</evidence>
<keyword evidence="2 5" id="KW-0378">Hydrolase</keyword>
<keyword evidence="6" id="KW-1185">Reference proteome</keyword>
<dbReference type="Pfam" id="PF06441">
    <property type="entry name" value="EHN"/>
    <property type="match status" value="1"/>
</dbReference>
<sequence length="382" mass="43476">MSHTPPSCAKPFSLDISEEDYSDFKQLLKASKVGPPSYENGEQGGRWCGVTHKWLTDTKDYWLNKFDWRAQEKRINSFPNFIMEVEDCNIHFVGLFSEKRDAIPIVFMHGWPGSFIEFLPLCELVQKKYKAADLPYHIIVPSLPGYTLSNTGGPTDKSWTMEDTSRLMNTLMKNLGFDQYIGQGGDVGGFLCAILSAKFDACVAVHLNMLGIYNYPENSELEDFEIEALEYSREWHKTGTAYAQEHGTRPNTISFVLNSNPLALLAWIGEKFIEWSDETPHLDAILTNISLYWFTSCFPYTVYPYSQLFGGSPPEPRPFLSKPTGFSFFPKELYPGIKKALETQVNLIDWQKHDKGGHFAALEEPEALLKDVEGFVKKAWKV</sequence>
<evidence type="ECO:0000259" key="4">
    <source>
        <dbReference type="Pfam" id="PF06441"/>
    </source>
</evidence>
<evidence type="ECO:0000256" key="1">
    <source>
        <dbReference type="ARBA" id="ARBA00010088"/>
    </source>
</evidence>
<proteinExistence type="inferred from homology"/>
<dbReference type="PIRSF" id="PIRSF001112">
    <property type="entry name" value="Epoxide_hydrolase"/>
    <property type="match status" value="1"/>
</dbReference>
<dbReference type="Gene3D" id="3.40.50.1820">
    <property type="entry name" value="alpha/beta hydrolase"/>
    <property type="match status" value="1"/>
</dbReference>
<dbReference type="Proteomes" id="UP000799779">
    <property type="component" value="Unassembled WGS sequence"/>
</dbReference>
<feature type="active site" description="Proton acceptor" evidence="3">
    <location>
        <position position="358"/>
    </location>
</feature>
<evidence type="ECO:0000256" key="3">
    <source>
        <dbReference type="PIRSR" id="PIRSR001112-1"/>
    </source>
</evidence>
<dbReference type="PRINTS" id="PR00412">
    <property type="entry name" value="EPOXHYDRLASE"/>
</dbReference>
<dbReference type="PANTHER" id="PTHR21661:SF39">
    <property type="entry name" value="HYDROLASE, PUTATIVE (AFU_ORTHOLOGUE AFUA_3G08960)-RELATED"/>
    <property type="match status" value="1"/>
</dbReference>
<protein>
    <submittedName>
        <fullName evidence="5">Epoxide hydrolase-like protein</fullName>
    </submittedName>
</protein>
<dbReference type="InterPro" id="IPR000639">
    <property type="entry name" value="Epox_hydrolase-like"/>
</dbReference>
<dbReference type="InterPro" id="IPR010497">
    <property type="entry name" value="Epoxide_hydro_N"/>
</dbReference>
<dbReference type="GO" id="GO:0004301">
    <property type="term" value="F:epoxide hydrolase activity"/>
    <property type="evidence" value="ECO:0007669"/>
    <property type="project" value="TreeGrafter"/>
</dbReference>
<evidence type="ECO:0000313" key="5">
    <source>
        <dbReference type="EMBL" id="KAF2006711.1"/>
    </source>
</evidence>